<keyword evidence="3" id="KW-0547">Nucleotide-binding</keyword>
<organism evidence="5">
    <name type="scientific">bioreactor metagenome</name>
    <dbReference type="NCBI Taxonomy" id="1076179"/>
    <lineage>
        <taxon>unclassified sequences</taxon>
        <taxon>metagenomes</taxon>
        <taxon>ecological metagenomes</taxon>
    </lineage>
</organism>
<reference evidence="5" key="1">
    <citation type="submission" date="2019-08" db="EMBL/GenBank/DDBJ databases">
        <authorList>
            <person name="Kucharzyk K."/>
            <person name="Murdoch R.W."/>
            <person name="Higgins S."/>
            <person name="Loffler F."/>
        </authorList>
    </citation>
    <scope>NUCLEOTIDE SEQUENCE</scope>
</reference>
<name>A0A645JIY2_9ZZZZ</name>
<comment type="caution">
    <text evidence="5">The sequence shown here is derived from an EMBL/GenBank/DDBJ whole genome shotgun (WGS) entry which is preliminary data.</text>
</comment>
<sequence length="125" mass="13754">MCTGQKQLVGELSGGNQQKVVIGRWMTGDFKVFIFDQPTTGVDIGAKTEIYKQMVALAKKGCCIIFISSENEELMGICDRIAVMTKGRIVKEFDAGNVTEHDILYWSAGGEEEEKKEAGNVGQEE</sequence>
<evidence type="ECO:0000256" key="2">
    <source>
        <dbReference type="ARBA" id="ARBA00022737"/>
    </source>
</evidence>
<dbReference type="EMBL" id="VSSQ01142511">
    <property type="protein sequence ID" value="MPN63307.1"/>
    <property type="molecule type" value="Genomic_DNA"/>
</dbReference>
<dbReference type="SUPFAM" id="SSF52540">
    <property type="entry name" value="P-loop containing nucleoside triphosphate hydrolases"/>
    <property type="match status" value="1"/>
</dbReference>
<gene>
    <name evidence="5" type="primary">mglA_78</name>
    <name evidence="5" type="ORF">SDC9_211065</name>
</gene>
<dbReference type="GO" id="GO:0016787">
    <property type="term" value="F:hydrolase activity"/>
    <property type="evidence" value="ECO:0007669"/>
    <property type="project" value="UniProtKB-KW"/>
</dbReference>
<protein>
    <submittedName>
        <fullName evidence="5">Galactose/methyl galactoside import ATP-binding protein MglA</fullName>
        <ecNumber evidence="5">3.6.3.17</ecNumber>
    </submittedName>
</protein>
<dbReference type="InterPro" id="IPR027417">
    <property type="entry name" value="P-loop_NTPase"/>
</dbReference>
<proteinExistence type="predicted"/>
<dbReference type="Gene3D" id="3.40.50.300">
    <property type="entry name" value="P-loop containing nucleotide triphosphate hydrolases"/>
    <property type="match status" value="1"/>
</dbReference>
<dbReference type="PANTHER" id="PTHR43790:SF9">
    <property type="entry name" value="GALACTOFURANOSE TRANSPORTER ATP-BINDING PROTEIN YTFR"/>
    <property type="match status" value="1"/>
</dbReference>
<dbReference type="PANTHER" id="PTHR43790">
    <property type="entry name" value="CARBOHYDRATE TRANSPORT ATP-BINDING PROTEIN MG119-RELATED"/>
    <property type="match status" value="1"/>
</dbReference>
<dbReference type="EC" id="3.6.3.17" evidence="5"/>
<keyword evidence="2" id="KW-0677">Repeat</keyword>
<evidence type="ECO:0000256" key="3">
    <source>
        <dbReference type="ARBA" id="ARBA00022741"/>
    </source>
</evidence>
<dbReference type="AlphaFoldDB" id="A0A645JIY2"/>
<dbReference type="InterPro" id="IPR050107">
    <property type="entry name" value="ABC_carbohydrate_import_ATPase"/>
</dbReference>
<evidence type="ECO:0000313" key="5">
    <source>
        <dbReference type="EMBL" id="MPN63307.1"/>
    </source>
</evidence>
<accession>A0A645JIY2</accession>
<keyword evidence="5" id="KW-0378">Hydrolase</keyword>
<keyword evidence="4 5" id="KW-0067">ATP-binding</keyword>
<keyword evidence="1" id="KW-0813">Transport</keyword>
<evidence type="ECO:0000256" key="4">
    <source>
        <dbReference type="ARBA" id="ARBA00022840"/>
    </source>
</evidence>
<evidence type="ECO:0000256" key="1">
    <source>
        <dbReference type="ARBA" id="ARBA00022448"/>
    </source>
</evidence>
<dbReference type="GO" id="GO:0005524">
    <property type="term" value="F:ATP binding"/>
    <property type="evidence" value="ECO:0007669"/>
    <property type="project" value="UniProtKB-KW"/>
</dbReference>